<dbReference type="Proteomes" id="UP000077202">
    <property type="component" value="Unassembled WGS sequence"/>
</dbReference>
<dbReference type="AlphaFoldDB" id="A0A176VYZ8"/>
<dbReference type="PANTHER" id="PTHR46086">
    <property type="entry name" value="ALPHA/BETA-HYDROLASES SUPERFAMILY PROTEIN"/>
    <property type="match status" value="1"/>
</dbReference>
<accession>A0A176VYZ8</accession>
<evidence type="ECO:0000259" key="1">
    <source>
        <dbReference type="Pfam" id="PF01764"/>
    </source>
</evidence>
<reference evidence="2" key="1">
    <citation type="submission" date="2016-03" db="EMBL/GenBank/DDBJ databases">
        <title>Mechanisms controlling the formation of the plant cell surface in tip-growing cells are functionally conserved among land plants.</title>
        <authorList>
            <person name="Honkanen S."/>
            <person name="Jones V.A."/>
            <person name="Morieri G."/>
            <person name="Champion C."/>
            <person name="Hetherington A.J."/>
            <person name="Kelly S."/>
            <person name="Saint-Marcoux D."/>
            <person name="Proust H."/>
            <person name="Prescott H."/>
            <person name="Dolan L."/>
        </authorList>
    </citation>
    <scope>NUCLEOTIDE SEQUENCE [LARGE SCALE GENOMIC DNA]</scope>
    <source>
        <tissue evidence="2">Whole gametophyte</tissue>
    </source>
</reference>
<gene>
    <name evidence="2" type="ORF">AXG93_2818s1120</name>
</gene>
<evidence type="ECO:0000313" key="3">
    <source>
        <dbReference type="Proteomes" id="UP000077202"/>
    </source>
</evidence>
<dbReference type="EMBL" id="LVLJ01002338">
    <property type="protein sequence ID" value="OAE25435.1"/>
    <property type="molecule type" value="Genomic_DNA"/>
</dbReference>
<dbReference type="InterPro" id="IPR044819">
    <property type="entry name" value="OBL-like"/>
</dbReference>
<dbReference type="GO" id="GO:0004806">
    <property type="term" value="F:triacylglycerol lipase activity"/>
    <property type="evidence" value="ECO:0007669"/>
    <property type="project" value="InterPro"/>
</dbReference>
<dbReference type="InterPro" id="IPR002921">
    <property type="entry name" value="Fungal_lipase-type"/>
</dbReference>
<dbReference type="PANTHER" id="PTHR46086:SF3">
    <property type="entry name" value="TRIACYLGLYCEROL LIPASE OBL1"/>
    <property type="match status" value="1"/>
</dbReference>
<comment type="caution">
    <text evidence="2">The sequence shown here is derived from an EMBL/GenBank/DDBJ whole genome shotgun (WGS) entry which is preliminary data.</text>
</comment>
<keyword evidence="3" id="KW-1185">Reference proteome</keyword>
<dbReference type="Gene3D" id="3.40.50.1820">
    <property type="entry name" value="alpha/beta hydrolase"/>
    <property type="match status" value="1"/>
</dbReference>
<protein>
    <recommendedName>
        <fullName evidence="1">Fungal lipase-type domain-containing protein</fullName>
    </recommendedName>
</protein>
<evidence type="ECO:0000313" key="2">
    <source>
        <dbReference type="EMBL" id="OAE25435.1"/>
    </source>
</evidence>
<name>A0A176VYZ8_MARPO</name>
<dbReference type="InterPro" id="IPR029058">
    <property type="entry name" value="AB_hydrolase_fold"/>
</dbReference>
<feature type="domain" description="Fungal lipase-type" evidence="1">
    <location>
        <begin position="142"/>
        <end position="317"/>
    </location>
</feature>
<proteinExistence type="predicted"/>
<organism evidence="2 3">
    <name type="scientific">Marchantia polymorpha subsp. ruderalis</name>
    <dbReference type="NCBI Taxonomy" id="1480154"/>
    <lineage>
        <taxon>Eukaryota</taxon>
        <taxon>Viridiplantae</taxon>
        <taxon>Streptophyta</taxon>
        <taxon>Embryophyta</taxon>
        <taxon>Marchantiophyta</taxon>
        <taxon>Marchantiopsida</taxon>
        <taxon>Marchantiidae</taxon>
        <taxon>Marchantiales</taxon>
        <taxon>Marchantiaceae</taxon>
        <taxon>Marchantia</taxon>
    </lineage>
</organism>
<dbReference type="CDD" id="cd00519">
    <property type="entry name" value="Lipase_3"/>
    <property type="match status" value="1"/>
</dbReference>
<dbReference type="SUPFAM" id="SSF53474">
    <property type="entry name" value="alpha/beta-Hydrolases"/>
    <property type="match status" value="1"/>
</dbReference>
<dbReference type="Pfam" id="PF01764">
    <property type="entry name" value="Lipase_3"/>
    <property type="match status" value="1"/>
</dbReference>
<dbReference type="GO" id="GO:0006629">
    <property type="term" value="P:lipid metabolic process"/>
    <property type="evidence" value="ECO:0007669"/>
    <property type="project" value="InterPro"/>
</dbReference>
<sequence length="341" mass="38932">MRFCYLPVLAVGNLLEFVLNVMLANGGIINTLLKVTFPCTGKLVVRCRDDENFATLLSIMDRRWSLKAQTPENRTGSRDIADILVMASKLAYENAAYNRRVVSTIWKMNFVGFYDCWNEYFKVAGTQVLLFTDKSENANAIVVAFRGTEPFNMLDWSTDVDFSWFELEDAGRVHVGFWEALGLGDREKIMQLSSGTNAAPLKEKHSVESREDSDDQEKLKAYSYLTSKVKTLMYENPEAKLYVTGHSLGGALAALYTTALFYYNETMVTDRLGALYTFGQPRVGDRKLSKYMESKIDEAKYVRVVYTNDMVPRLPFDDSAFKFKHACMCYYVNSFYHGKVR</sequence>